<reference evidence="9 10" key="1">
    <citation type="submission" date="2010-04" db="EMBL/GenBank/DDBJ databases">
        <authorList>
            <person name="Muzny D."/>
            <person name="Qin X."/>
            <person name="Deng J."/>
            <person name="Jiang H."/>
            <person name="Liu Y."/>
            <person name="Qu J."/>
            <person name="Song X.-Z."/>
            <person name="Zhang L."/>
            <person name="Thornton R."/>
            <person name="Coyle M."/>
            <person name="Francisco L."/>
            <person name="Jackson L."/>
            <person name="Javaid M."/>
            <person name="Korchina V."/>
            <person name="Kovar C."/>
            <person name="Mata R."/>
            <person name="Mathew T."/>
            <person name="Ngo R."/>
            <person name="Nguyen L."/>
            <person name="Nguyen N."/>
            <person name="Okwuonu G."/>
            <person name="Ongeri F."/>
            <person name="Pham C."/>
            <person name="Simmons D."/>
            <person name="Wilczek-Boney K."/>
            <person name="Hale W."/>
            <person name="Jakkamsetti A."/>
            <person name="Pham P."/>
            <person name="Ruth R."/>
            <person name="San Lucas F."/>
            <person name="Warren J."/>
            <person name="Zhang J."/>
            <person name="Zhao Z."/>
            <person name="Zhou C."/>
            <person name="Zhu D."/>
            <person name="Lee S."/>
            <person name="Bess C."/>
            <person name="Blankenburg K."/>
            <person name="Forbes L."/>
            <person name="Fu Q."/>
            <person name="Gubbala S."/>
            <person name="Hirani K."/>
            <person name="Jayaseelan J.C."/>
            <person name="Lara F."/>
            <person name="Munidasa M."/>
            <person name="Palculict T."/>
            <person name="Patil S."/>
            <person name="Pu L.-L."/>
            <person name="Saada N."/>
            <person name="Tang L."/>
            <person name="Weissenberger G."/>
            <person name="Zhu Y."/>
            <person name="Hemphill L."/>
            <person name="Shang Y."/>
            <person name="Youmans B."/>
            <person name="Ayvaz T."/>
            <person name="Ross M."/>
            <person name="Santibanez J."/>
            <person name="Aqrawi P."/>
            <person name="Gross S."/>
            <person name="Joshi V."/>
            <person name="Fowler G."/>
            <person name="Nazareth L."/>
            <person name="Reid J."/>
            <person name="Worley K."/>
            <person name="Petrosino J."/>
            <person name="Highlander S."/>
            <person name="Gibbs R."/>
        </authorList>
    </citation>
    <scope>NUCLEOTIDE SEQUENCE [LARGE SCALE GENOMIC DNA]</scope>
    <source>
        <strain evidence="9 10">DSM 11664</strain>
    </source>
</reference>
<feature type="active site" evidence="6">
    <location>
        <position position="92"/>
    </location>
</feature>
<evidence type="ECO:0000259" key="8">
    <source>
        <dbReference type="Pfam" id="PF10502"/>
    </source>
</evidence>
<protein>
    <recommendedName>
        <fullName evidence="4 7">Signal peptidase I</fullName>
        <ecNumber evidence="4 7">3.4.21.89</ecNumber>
    </recommendedName>
</protein>
<evidence type="ECO:0000256" key="3">
    <source>
        <dbReference type="ARBA" id="ARBA00009370"/>
    </source>
</evidence>
<dbReference type="PROSITE" id="PS00761">
    <property type="entry name" value="SPASE_I_3"/>
    <property type="match status" value="1"/>
</dbReference>
<keyword evidence="10" id="KW-1185">Reference proteome</keyword>
<accession>D4YR95</accession>
<comment type="similarity">
    <text evidence="3 7">Belongs to the peptidase S26 family.</text>
</comment>
<dbReference type="Pfam" id="PF10502">
    <property type="entry name" value="Peptidase_S26"/>
    <property type="match status" value="1"/>
</dbReference>
<evidence type="ECO:0000256" key="4">
    <source>
        <dbReference type="ARBA" id="ARBA00013208"/>
    </source>
</evidence>
<dbReference type="Gene3D" id="2.10.109.10">
    <property type="entry name" value="Umud Fragment, subunit A"/>
    <property type="match status" value="1"/>
</dbReference>
<dbReference type="Proteomes" id="UP000004069">
    <property type="component" value="Unassembled WGS sequence"/>
</dbReference>
<dbReference type="OrthoDB" id="9802919at2"/>
<dbReference type="InterPro" id="IPR036286">
    <property type="entry name" value="LexA/Signal_pep-like_sf"/>
</dbReference>
<dbReference type="AlphaFoldDB" id="D4YR95"/>
<dbReference type="CDD" id="cd06530">
    <property type="entry name" value="S26_SPase_I"/>
    <property type="match status" value="1"/>
</dbReference>
<name>D4YR95_9LACO</name>
<keyword evidence="5 7" id="KW-0378">Hydrolase</keyword>
<keyword evidence="7" id="KW-0472">Membrane</keyword>
<gene>
    <name evidence="9" type="primary">lepB</name>
    <name evidence="9" type="ORF">HMPREF0493_0023</name>
</gene>
<dbReference type="PANTHER" id="PTHR43390:SF1">
    <property type="entry name" value="CHLOROPLAST PROCESSING PEPTIDASE"/>
    <property type="match status" value="1"/>
</dbReference>
<sequence length="192" mass="21979">MAKNAKDLKQNSNDNESLGRFVLEIIIMMAVLIGIYYLIFSFVLSNETVSGPSMQPTFESNDRVIAVRHFTLKRNDIVILKAPDEKNALYIKRIIGLPGDMVTSKNDKLYINGKQVSEAYLNNSLKKAANKNGTLYTNNFTLKKRVPKNCYFVMGDHRNVSKDSRYFGFVKRSAIVGKVKLRYWPLNQLKIF</sequence>
<comment type="subcellular location">
    <subcellularLocation>
        <location evidence="2">Cell membrane</location>
        <topology evidence="2">Single-pass type II membrane protein</topology>
    </subcellularLocation>
    <subcellularLocation>
        <location evidence="7">Membrane</location>
        <topology evidence="7">Single-pass type II membrane protein</topology>
    </subcellularLocation>
</comment>
<keyword evidence="7" id="KW-0645">Protease</keyword>
<dbReference type="NCBIfam" id="TIGR02227">
    <property type="entry name" value="sigpep_I_bact"/>
    <property type="match status" value="1"/>
</dbReference>
<evidence type="ECO:0000256" key="7">
    <source>
        <dbReference type="RuleBase" id="RU362042"/>
    </source>
</evidence>
<comment type="caution">
    <text evidence="9">The sequence shown here is derived from an EMBL/GenBank/DDBJ whole genome shotgun (WGS) entry which is preliminary data.</text>
</comment>
<dbReference type="GO" id="GO:0005886">
    <property type="term" value="C:plasma membrane"/>
    <property type="evidence" value="ECO:0007669"/>
    <property type="project" value="UniProtKB-SubCell"/>
</dbReference>
<evidence type="ECO:0000256" key="5">
    <source>
        <dbReference type="ARBA" id="ARBA00022801"/>
    </source>
</evidence>
<evidence type="ECO:0000313" key="9">
    <source>
        <dbReference type="EMBL" id="EFG56326.1"/>
    </source>
</evidence>
<dbReference type="STRING" id="83683.B1745_03390"/>
<dbReference type="RefSeq" id="WP_006351178.1">
    <property type="nucleotide sequence ID" value="NZ_ADNY01000001.1"/>
</dbReference>
<dbReference type="InterPro" id="IPR000223">
    <property type="entry name" value="Pept_S26A_signal_pept_1"/>
</dbReference>
<dbReference type="PANTHER" id="PTHR43390">
    <property type="entry name" value="SIGNAL PEPTIDASE I"/>
    <property type="match status" value="1"/>
</dbReference>
<dbReference type="SUPFAM" id="SSF51306">
    <property type="entry name" value="LexA/Signal peptidase"/>
    <property type="match status" value="1"/>
</dbReference>
<dbReference type="eggNOG" id="COG0681">
    <property type="taxonomic scope" value="Bacteria"/>
</dbReference>
<keyword evidence="7" id="KW-1133">Transmembrane helix</keyword>
<dbReference type="GO" id="GO:0004252">
    <property type="term" value="F:serine-type endopeptidase activity"/>
    <property type="evidence" value="ECO:0007669"/>
    <property type="project" value="InterPro"/>
</dbReference>
<proteinExistence type="inferred from homology"/>
<keyword evidence="7" id="KW-0812">Transmembrane</keyword>
<evidence type="ECO:0000256" key="2">
    <source>
        <dbReference type="ARBA" id="ARBA00004401"/>
    </source>
</evidence>
<dbReference type="GO" id="GO:0006465">
    <property type="term" value="P:signal peptide processing"/>
    <property type="evidence" value="ECO:0007669"/>
    <property type="project" value="InterPro"/>
</dbReference>
<evidence type="ECO:0000313" key="10">
    <source>
        <dbReference type="Proteomes" id="UP000004069"/>
    </source>
</evidence>
<feature type="transmembrane region" description="Helical" evidence="7">
    <location>
        <begin position="21"/>
        <end position="44"/>
    </location>
</feature>
<dbReference type="InterPro" id="IPR019758">
    <property type="entry name" value="Pept_S26A_signal_pept_1_CS"/>
</dbReference>
<feature type="active site" evidence="6">
    <location>
        <position position="53"/>
    </location>
</feature>
<dbReference type="PRINTS" id="PR00727">
    <property type="entry name" value="LEADERPTASE"/>
</dbReference>
<evidence type="ECO:0000256" key="1">
    <source>
        <dbReference type="ARBA" id="ARBA00000677"/>
    </source>
</evidence>
<dbReference type="PATRIC" id="fig|585524.9.peg.1536"/>
<evidence type="ECO:0000256" key="6">
    <source>
        <dbReference type="PIRSR" id="PIRSR600223-1"/>
    </source>
</evidence>
<organism evidence="9 10">
    <name type="scientific">Lactobacillus amylolyticus DSM 11664</name>
    <dbReference type="NCBI Taxonomy" id="585524"/>
    <lineage>
        <taxon>Bacteria</taxon>
        <taxon>Bacillati</taxon>
        <taxon>Bacillota</taxon>
        <taxon>Bacilli</taxon>
        <taxon>Lactobacillales</taxon>
        <taxon>Lactobacillaceae</taxon>
        <taxon>Lactobacillus</taxon>
    </lineage>
</organism>
<dbReference type="EC" id="3.4.21.89" evidence="4 7"/>
<dbReference type="GO" id="GO:0009003">
    <property type="term" value="F:signal peptidase activity"/>
    <property type="evidence" value="ECO:0007669"/>
    <property type="project" value="UniProtKB-EC"/>
</dbReference>
<comment type="catalytic activity">
    <reaction evidence="1 7">
        <text>Cleavage of hydrophobic, N-terminal signal or leader sequences from secreted and periplasmic proteins.</text>
        <dbReference type="EC" id="3.4.21.89"/>
    </reaction>
</comment>
<feature type="domain" description="Peptidase S26" evidence="8">
    <location>
        <begin position="24"/>
        <end position="184"/>
    </location>
</feature>
<dbReference type="InterPro" id="IPR019533">
    <property type="entry name" value="Peptidase_S26"/>
</dbReference>
<dbReference type="EMBL" id="ADNY01000001">
    <property type="protein sequence ID" value="EFG56326.1"/>
    <property type="molecule type" value="Genomic_DNA"/>
</dbReference>